<dbReference type="Proteomes" id="UP000054564">
    <property type="component" value="Unassembled WGS sequence"/>
</dbReference>
<evidence type="ECO:0000256" key="3">
    <source>
        <dbReference type="ARBA" id="ARBA00022490"/>
    </source>
</evidence>
<protein>
    <recommendedName>
        <fullName evidence="8">Mak10 subunit, NatC N(Alpha)-terminal acetyltransferase</fullName>
    </recommendedName>
</protein>
<proteinExistence type="inferred from homology"/>
<sequence length="724" mass="82744">MASSSSTNGQEEQQEWTDITHILIKGAHQLTKNEILMASHLDLIDIISAIEIMDPRMDSGVGRGKEEEQETGKFDPLQPLTVPEIVTLIDLTLACEVTWYTGRLLSQSILTCQYLNHLDVLQNHHDPFIHLVLRSYLLGLIKSCALISDEILKENLRENEDVNSDQQLSIDLYQDINVTQTLDLLDQSYMFLKDYQNELDGYRIPLMERIRVRIEFLYVLGVLNSTPTQRTIRGIERHIQSAREGLTILRSHSTFTNDLKIDFINQNLPVKLAFNLNFYQSVNSIAPPRPISFPDTFGLLVDSLDRILVELELVLDVALSDSFDDWLSFFHAFSRREPIGFPFIRSYLMTLFQNGNMIGLDPNHTLPWLANECISNLSAGHICFPPYNDDRVDSTNRYVLNRFAGFIVNYLTAFAANRARGRRILLNSLAEWKALYNTTWVNRLDLSSTTLISFQTLIYYFSIESSLQACLMGFDLDLYELDDDRIAMWWLIDRLTDRASLLLNLITNGSVESVDTKLIKIIGKLARSAIQLTRRKHELSGKDPRDLKIKRAIFERRIKFNIAREANFDDTTLVHQLGLPHPLLDYQTFLESTQVGISYKFQSPVDLDSLDQVLLQLREILNNASQSKSIGLTQFESYVDCLIKATQNMITMNNLPVSACLSSVTEVEETISSLETLKISSSDCSVDEHSRMQLIENDLNLNDVDQDMIVGIRSCDVACRWFIV</sequence>
<evidence type="ECO:0000256" key="1">
    <source>
        <dbReference type="ARBA" id="ARBA00004496"/>
    </source>
</evidence>
<comment type="similarity">
    <text evidence="2">Belongs to the MAK10 family.</text>
</comment>
<name>A0A0L0VCZ2_9BASI</name>
<dbReference type="EMBL" id="AJIL01000072">
    <property type="protein sequence ID" value="KNE97145.1"/>
    <property type="molecule type" value="Genomic_DNA"/>
</dbReference>
<dbReference type="InterPro" id="IPR057982">
    <property type="entry name" value="TPR_NAA35"/>
</dbReference>
<dbReference type="AlphaFoldDB" id="A0A0L0VCZ2"/>
<evidence type="ECO:0000256" key="2">
    <source>
        <dbReference type="ARBA" id="ARBA00006289"/>
    </source>
</evidence>
<evidence type="ECO:0000313" key="6">
    <source>
        <dbReference type="EMBL" id="KNE97145.1"/>
    </source>
</evidence>
<evidence type="ECO:0000313" key="7">
    <source>
        <dbReference type="Proteomes" id="UP000054564"/>
    </source>
</evidence>
<accession>A0A0L0VCZ2</accession>
<dbReference type="PANTHER" id="PTHR21373:SF0">
    <property type="entry name" value="N-ALPHA-ACETYLTRANSFERASE 35, NATC AUXILIARY SUBUNIT"/>
    <property type="match status" value="1"/>
</dbReference>
<reference evidence="7" key="1">
    <citation type="submission" date="2014-03" db="EMBL/GenBank/DDBJ databases">
        <title>The Genome Sequence of Puccinia striiformis f. sp. tritici PST-78.</title>
        <authorList>
            <consortium name="The Broad Institute Genome Sequencing Platform"/>
            <person name="Cuomo C."/>
            <person name="Hulbert S."/>
            <person name="Chen X."/>
            <person name="Walker B."/>
            <person name="Young S.K."/>
            <person name="Zeng Q."/>
            <person name="Gargeya S."/>
            <person name="Fitzgerald M."/>
            <person name="Haas B."/>
            <person name="Abouelleil A."/>
            <person name="Alvarado L."/>
            <person name="Arachchi H.M."/>
            <person name="Berlin A.M."/>
            <person name="Chapman S.B."/>
            <person name="Goldberg J."/>
            <person name="Griggs A."/>
            <person name="Gujja S."/>
            <person name="Hansen M."/>
            <person name="Howarth C."/>
            <person name="Imamovic A."/>
            <person name="Larimer J."/>
            <person name="McCowan C."/>
            <person name="Montmayeur A."/>
            <person name="Murphy C."/>
            <person name="Neiman D."/>
            <person name="Pearson M."/>
            <person name="Priest M."/>
            <person name="Roberts A."/>
            <person name="Saif S."/>
            <person name="Shea T."/>
            <person name="Sisk P."/>
            <person name="Sykes S."/>
            <person name="Wortman J."/>
            <person name="Nusbaum C."/>
            <person name="Birren B."/>
        </authorList>
    </citation>
    <scope>NUCLEOTIDE SEQUENCE [LARGE SCALE GENOMIC DNA]</scope>
    <source>
        <strain evidence="7">race PST-78</strain>
    </source>
</reference>
<dbReference type="OrthoDB" id="269405at2759"/>
<evidence type="ECO:0000259" key="5">
    <source>
        <dbReference type="Pfam" id="PF25789"/>
    </source>
</evidence>
<dbReference type="InterPro" id="IPR057983">
    <property type="entry name" value="NAA35-like_N"/>
</dbReference>
<comment type="subcellular location">
    <subcellularLocation>
        <location evidence="1">Cytoplasm</location>
    </subcellularLocation>
</comment>
<dbReference type="STRING" id="1165861.A0A0L0VCZ2"/>
<dbReference type="Pfam" id="PF25789">
    <property type="entry name" value="TPR_NAA35"/>
    <property type="match status" value="1"/>
</dbReference>
<dbReference type="PANTHER" id="PTHR21373">
    <property type="entry name" value="GLUCOSE REPRESSIBLE PROTEIN MAK10"/>
    <property type="match status" value="1"/>
</dbReference>
<feature type="domain" description="NAA35-like N-terminal" evidence="4">
    <location>
        <begin position="33"/>
        <end position="181"/>
    </location>
</feature>
<dbReference type="GO" id="GO:0031417">
    <property type="term" value="C:NatC complex"/>
    <property type="evidence" value="ECO:0007669"/>
    <property type="project" value="InterPro"/>
</dbReference>
<evidence type="ECO:0008006" key="8">
    <source>
        <dbReference type="Google" id="ProtNLM"/>
    </source>
</evidence>
<gene>
    <name evidence="6" type="ORF">PSTG_09572</name>
</gene>
<dbReference type="Pfam" id="PF04112">
    <property type="entry name" value="Mak10"/>
    <property type="match status" value="1"/>
</dbReference>
<dbReference type="InterPro" id="IPR007244">
    <property type="entry name" value="Naa35_N"/>
</dbReference>
<comment type="caution">
    <text evidence="6">The sequence shown here is derived from an EMBL/GenBank/DDBJ whole genome shotgun (WGS) entry which is preliminary data.</text>
</comment>
<organism evidence="6 7">
    <name type="scientific">Puccinia striiformis f. sp. tritici PST-78</name>
    <dbReference type="NCBI Taxonomy" id="1165861"/>
    <lineage>
        <taxon>Eukaryota</taxon>
        <taxon>Fungi</taxon>
        <taxon>Dikarya</taxon>
        <taxon>Basidiomycota</taxon>
        <taxon>Pucciniomycotina</taxon>
        <taxon>Pucciniomycetes</taxon>
        <taxon>Pucciniales</taxon>
        <taxon>Pucciniaceae</taxon>
        <taxon>Puccinia</taxon>
    </lineage>
</organism>
<keyword evidence="3" id="KW-0963">Cytoplasm</keyword>
<evidence type="ECO:0000259" key="4">
    <source>
        <dbReference type="Pfam" id="PF04112"/>
    </source>
</evidence>
<keyword evidence="7" id="KW-1185">Reference proteome</keyword>
<feature type="domain" description="NAA35-like TPR repeats" evidence="5">
    <location>
        <begin position="314"/>
        <end position="496"/>
    </location>
</feature>